<dbReference type="Proteomes" id="UP000239837">
    <property type="component" value="Chromosome"/>
</dbReference>
<reference evidence="2" key="1">
    <citation type="submission" date="2016-05" db="EMBL/GenBank/DDBJ databases">
        <authorList>
            <consortium name="Pathogen Informatics"/>
        </authorList>
    </citation>
    <scope>NUCLEOTIDE SEQUENCE</scope>
    <source>
        <strain evidence="2">WHO F</strain>
    </source>
</reference>
<evidence type="ECO:0000313" key="4">
    <source>
        <dbReference type="EMBL" id="SBQ22166.1"/>
    </source>
</evidence>
<organism evidence="2">
    <name type="scientific">Neisseria gonorrhoeae</name>
    <dbReference type="NCBI Taxonomy" id="485"/>
    <lineage>
        <taxon>Bacteria</taxon>
        <taxon>Pseudomonadati</taxon>
        <taxon>Pseudomonadota</taxon>
        <taxon>Betaproteobacteria</taxon>
        <taxon>Neisseriales</taxon>
        <taxon>Neisseriaceae</taxon>
        <taxon>Neisseria</taxon>
    </lineage>
</organism>
<evidence type="ECO:0000259" key="1">
    <source>
        <dbReference type="Pfam" id="PF21217"/>
    </source>
</evidence>
<dbReference type="EMBL" id="FLKW01000014">
    <property type="protein sequence ID" value="SBN10192.1"/>
    <property type="molecule type" value="Genomic_DNA"/>
</dbReference>
<evidence type="ECO:0000313" key="2">
    <source>
        <dbReference type="EMBL" id="SBN10192.1"/>
    </source>
</evidence>
<proteinExistence type="predicted"/>
<dbReference type="Gene3D" id="6.20.450.20">
    <property type="match status" value="1"/>
</dbReference>
<dbReference type="InterPro" id="IPR048851">
    <property type="entry name" value="PaaA2_dom"/>
</dbReference>
<dbReference type="AlphaFoldDB" id="A0AB38HKF9"/>
<dbReference type="Pfam" id="PF21217">
    <property type="entry name" value="PaaA2"/>
    <property type="match status" value="1"/>
</dbReference>
<dbReference type="EMBL" id="LT591897">
    <property type="protein sequence ID" value="SBQ20840.1"/>
    <property type="molecule type" value="Genomic_DNA"/>
</dbReference>
<feature type="domain" description="Stability determinant" evidence="1">
    <location>
        <begin position="22"/>
        <end position="51"/>
    </location>
</feature>
<dbReference type="EMBL" id="LT591897">
    <property type="protein sequence ID" value="SBQ22166.1"/>
    <property type="molecule type" value="Genomic_DNA"/>
</dbReference>
<accession>A0AB38HKF9</accession>
<dbReference type="RefSeq" id="WP_047922294.1">
    <property type="nucleotide sequence ID" value="NZ_CP145052.1"/>
</dbReference>
<protein>
    <recommendedName>
        <fullName evidence="1">Stability determinant domain-containing protein</fullName>
    </recommendedName>
</protein>
<gene>
    <name evidence="3" type="ORF">WHOF_01144C</name>
    <name evidence="2" type="ORF">WHOF_01283</name>
    <name evidence="4" type="ORF">WHOF_01714C</name>
</gene>
<sequence length="65" mass="7418">MNTALKLHDDPLVYEFSNKTDAADYDEWFRAKVNAALNSDKPAIPHDEVVAKMRAKMAERLRNAN</sequence>
<name>A0AB38HKF9_NEIGO</name>
<evidence type="ECO:0000313" key="3">
    <source>
        <dbReference type="EMBL" id="SBQ20840.1"/>
    </source>
</evidence>